<dbReference type="Proteomes" id="UP001174936">
    <property type="component" value="Unassembled WGS sequence"/>
</dbReference>
<feature type="compositionally biased region" description="Polar residues" evidence="1">
    <location>
        <begin position="36"/>
        <end position="55"/>
    </location>
</feature>
<feature type="non-terminal residue" evidence="2">
    <location>
        <position position="179"/>
    </location>
</feature>
<evidence type="ECO:0000313" key="2">
    <source>
        <dbReference type="EMBL" id="KAK0656605.1"/>
    </source>
</evidence>
<organism evidence="2 3">
    <name type="scientific">Cercophora newfieldiana</name>
    <dbReference type="NCBI Taxonomy" id="92897"/>
    <lineage>
        <taxon>Eukaryota</taxon>
        <taxon>Fungi</taxon>
        <taxon>Dikarya</taxon>
        <taxon>Ascomycota</taxon>
        <taxon>Pezizomycotina</taxon>
        <taxon>Sordariomycetes</taxon>
        <taxon>Sordariomycetidae</taxon>
        <taxon>Sordariales</taxon>
        <taxon>Lasiosphaeriaceae</taxon>
        <taxon>Cercophora</taxon>
    </lineage>
</organism>
<reference evidence="2" key="1">
    <citation type="submission" date="2023-06" db="EMBL/GenBank/DDBJ databases">
        <title>Genome-scale phylogeny and comparative genomics of the fungal order Sordariales.</title>
        <authorList>
            <consortium name="Lawrence Berkeley National Laboratory"/>
            <person name="Hensen N."/>
            <person name="Bonometti L."/>
            <person name="Westerberg I."/>
            <person name="Brannstrom I.O."/>
            <person name="Guillou S."/>
            <person name="Cros-Aarteil S."/>
            <person name="Calhoun S."/>
            <person name="Haridas S."/>
            <person name="Kuo A."/>
            <person name="Mondo S."/>
            <person name="Pangilinan J."/>
            <person name="Riley R."/>
            <person name="Labutti K."/>
            <person name="Andreopoulos B."/>
            <person name="Lipzen A."/>
            <person name="Chen C."/>
            <person name="Yanf M."/>
            <person name="Daum C."/>
            <person name="Ng V."/>
            <person name="Clum A."/>
            <person name="Steindorff A."/>
            <person name="Ohm R."/>
            <person name="Martin F."/>
            <person name="Silar P."/>
            <person name="Natvig D."/>
            <person name="Lalanne C."/>
            <person name="Gautier V."/>
            <person name="Ament-Velasquez S.L."/>
            <person name="Kruys A."/>
            <person name="Hutchinson M.I."/>
            <person name="Powell A.J."/>
            <person name="Barry K."/>
            <person name="Miller A.N."/>
            <person name="Grigoriev I.V."/>
            <person name="Debuchy R."/>
            <person name="Gladieux P."/>
            <person name="Thoren M.H."/>
            <person name="Johannesson H."/>
        </authorList>
    </citation>
    <scope>NUCLEOTIDE SEQUENCE</scope>
    <source>
        <strain evidence="2">SMH2532-1</strain>
    </source>
</reference>
<gene>
    <name evidence="2" type="ORF">B0T16DRAFT_301175</name>
</gene>
<sequence>RKRKPEAPPENNERLSKRLSLLNLEQSGPKLYVPVESQQPHSSPLASLPNGNTHNGKIPNGGSFRGAGAPASDDSMMQLDDSKYKVYIRNLDDELSSESEAEDGNLIFLPDIEKHLRNNRIPAAVLAKPDPDMLSKQLVLYSVPSSLTVPEEHDSVRKAIIEARARVRAKQAERSEFAQ</sequence>
<accession>A0AA39YR60</accession>
<evidence type="ECO:0000313" key="3">
    <source>
        <dbReference type="Proteomes" id="UP001174936"/>
    </source>
</evidence>
<dbReference type="EMBL" id="JAULSV010000001">
    <property type="protein sequence ID" value="KAK0656605.1"/>
    <property type="molecule type" value="Genomic_DNA"/>
</dbReference>
<keyword evidence="3" id="KW-1185">Reference proteome</keyword>
<proteinExistence type="predicted"/>
<name>A0AA39YR60_9PEZI</name>
<feature type="non-terminal residue" evidence="2">
    <location>
        <position position="1"/>
    </location>
</feature>
<dbReference type="Pfam" id="PF20354">
    <property type="entry name" value="DUF6649"/>
    <property type="match status" value="1"/>
</dbReference>
<feature type="region of interest" description="Disordered" evidence="1">
    <location>
        <begin position="30"/>
        <end position="76"/>
    </location>
</feature>
<dbReference type="AlphaFoldDB" id="A0AA39YR60"/>
<protein>
    <submittedName>
        <fullName evidence="2">Uncharacterized protein</fullName>
    </submittedName>
</protein>
<comment type="caution">
    <text evidence="2">The sequence shown here is derived from an EMBL/GenBank/DDBJ whole genome shotgun (WGS) entry which is preliminary data.</text>
</comment>
<dbReference type="InterPro" id="IPR046591">
    <property type="entry name" value="DUF6649"/>
</dbReference>
<evidence type="ECO:0000256" key="1">
    <source>
        <dbReference type="SAM" id="MobiDB-lite"/>
    </source>
</evidence>